<sequence>MISPLSNQSGKPVDWWFLYKLPMKIGPENNTTGFEFLYMDSSSTEGLSLSPIHLDHDQSAFGLTLKQVFSDDPDHGYVLWNDEIPPSTTVPNPVNVGTKGHSKGILAFCKKTNSAFYLLHSTPRFPLKGQLDLPEDEKKFGQTFLCVSLKDMDTANKLAESIQMQVEAQVYDSLLPGIESTDAIYKLAKNEGFVAPSSTAKIDFLSAKGEKFTYIAKNKRWSEPPHGVQYGKDFWKDLVAPGLNCKLDVETWRRGLVFGDSTGRVAGETEDIVDLDFGKIGLTGYTWPFSKDHAKWGISIKSDPGYIIIADINRQVSQEKRGGGGIAFQNTSLWKNLDAVEIIEKTIEDDPHHDVS</sequence>
<organism evidence="3 4">
    <name type="scientific">Algoriphagus pacificus</name>
    <dbReference type="NCBI Taxonomy" id="2811234"/>
    <lineage>
        <taxon>Bacteria</taxon>
        <taxon>Pseudomonadati</taxon>
        <taxon>Bacteroidota</taxon>
        <taxon>Cytophagia</taxon>
        <taxon>Cytophagales</taxon>
        <taxon>Cyclobacteriaceae</taxon>
        <taxon>Algoriphagus</taxon>
    </lineage>
</organism>
<evidence type="ECO:0000313" key="3">
    <source>
        <dbReference type="EMBL" id="MBN7817444.1"/>
    </source>
</evidence>
<evidence type="ECO:0000256" key="1">
    <source>
        <dbReference type="ARBA" id="ARBA00007527"/>
    </source>
</evidence>
<keyword evidence="4" id="KW-1185">Reference proteome</keyword>
<dbReference type="PANTHER" id="PTHR10858:SF23">
    <property type="entry name" value="DEOXYRIBONUCLEASE II"/>
    <property type="match status" value="1"/>
</dbReference>
<protein>
    <submittedName>
        <fullName evidence="3">Deoxyribonuclease II family protein</fullName>
    </submittedName>
</protein>
<evidence type="ECO:0000313" key="4">
    <source>
        <dbReference type="Proteomes" id="UP000664480"/>
    </source>
</evidence>
<dbReference type="InterPro" id="IPR004947">
    <property type="entry name" value="DNase_II"/>
</dbReference>
<comment type="similarity">
    <text evidence="1">Belongs to the DNase II family.</text>
</comment>
<gene>
    <name evidence="3" type="ORF">J0A69_18530</name>
</gene>
<proteinExistence type="inferred from homology"/>
<reference evidence="3 4" key="1">
    <citation type="submission" date="2021-03" db="EMBL/GenBank/DDBJ databases">
        <title>novel species isolated from a fishpond in China.</title>
        <authorList>
            <person name="Lu H."/>
            <person name="Cai Z."/>
        </authorList>
    </citation>
    <scope>NUCLEOTIDE SEQUENCE [LARGE SCALE GENOMIC DNA]</scope>
    <source>
        <strain evidence="3 4">YJ13C</strain>
    </source>
</reference>
<dbReference type="PANTHER" id="PTHR10858">
    <property type="entry name" value="DEOXYRIBONUCLEASE II"/>
    <property type="match status" value="1"/>
</dbReference>
<keyword evidence="2" id="KW-0378">Hydrolase</keyword>
<dbReference type="RefSeq" id="WP_206588117.1">
    <property type="nucleotide sequence ID" value="NZ_JAFKCU010000005.1"/>
</dbReference>
<dbReference type="CDD" id="cd09120">
    <property type="entry name" value="PLDc_DNaseII_1"/>
    <property type="match status" value="1"/>
</dbReference>
<accession>A0ABS3CK11</accession>
<dbReference type="Pfam" id="PF03265">
    <property type="entry name" value="DNase_II"/>
    <property type="match status" value="1"/>
</dbReference>
<name>A0ABS3CK11_9BACT</name>
<dbReference type="Proteomes" id="UP000664480">
    <property type="component" value="Unassembled WGS sequence"/>
</dbReference>
<dbReference type="EMBL" id="JAFKCU010000005">
    <property type="protein sequence ID" value="MBN7817444.1"/>
    <property type="molecule type" value="Genomic_DNA"/>
</dbReference>
<comment type="caution">
    <text evidence="3">The sequence shown here is derived from an EMBL/GenBank/DDBJ whole genome shotgun (WGS) entry which is preliminary data.</text>
</comment>
<evidence type="ECO:0000256" key="2">
    <source>
        <dbReference type="ARBA" id="ARBA00022801"/>
    </source>
</evidence>